<reference evidence="1 2" key="1">
    <citation type="journal article" date="2022" name="Nat. Genet.">
        <title>Improved pea reference genome and pan-genome highlight genomic features and evolutionary characteristics.</title>
        <authorList>
            <person name="Yang T."/>
            <person name="Liu R."/>
            <person name="Luo Y."/>
            <person name="Hu S."/>
            <person name="Wang D."/>
            <person name="Wang C."/>
            <person name="Pandey M.K."/>
            <person name="Ge S."/>
            <person name="Xu Q."/>
            <person name="Li N."/>
            <person name="Li G."/>
            <person name="Huang Y."/>
            <person name="Saxena R.K."/>
            <person name="Ji Y."/>
            <person name="Li M."/>
            <person name="Yan X."/>
            <person name="He Y."/>
            <person name="Liu Y."/>
            <person name="Wang X."/>
            <person name="Xiang C."/>
            <person name="Varshney R.K."/>
            <person name="Ding H."/>
            <person name="Gao S."/>
            <person name="Zong X."/>
        </authorList>
    </citation>
    <scope>NUCLEOTIDE SEQUENCE [LARGE SCALE GENOMIC DNA]</scope>
    <source>
        <strain evidence="1 2">cv. Zhongwan 6</strain>
    </source>
</reference>
<dbReference type="Gramene" id="Psat06G0295000-T1">
    <property type="protein sequence ID" value="KAI5396926.1"/>
    <property type="gene ID" value="KIW84_062950"/>
</dbReference>
<proteinExistence type="predicted"/>
<name>A0A9D4W7P1_PEA</name>
<dbReference type="PANTHER" id="PTHR10492">
    <property type="match status" value="1"/>
</dbReference>
<dbReference type="EMBL" id="JAMSHJ010000006">
    <property type="protein sequence ID" value="KAI5396926.1"/>
    <property type="molecule type" value="Genomic_DNA"/>
</dbReference>
<accession>A0A9D4W7P1</accession>
<gene>
    <name evidence="1" type="ORF">KIW84_062950</name>
</gene>
<organism evidence="1 2">
    <name type="scientific">Pisum sativum</name>
    <name type="common">Garden pea</name>
    <name type="synonym">Lathyrus oleraceus</name>
    <dbReference type="NCBI Taxonomy" id="3888"/>
    <lineage>
        <taxon>Eukaryota</taxon>
        <taxon>Viridiplantae</taxon>
        <taxon>Streptophyta</taxon>
        <taxon>Embryophyta</taxon>
        <taxon>Tracheophyta</taxon>
        <taxon>Spermatophyta</taxon>
        <taxon>Magnoliopsida</taxon>
        <taxon>eudicotyledons</taxon>
        <taxon>Gunneridae</taxon>
        <taxon>Pentapetalae</taxon>
        <taxon>rosids</taxon>
        <taxon>fabids</taxon>
        <taxon>Fabales</taxon>
        <taxon>Fabaceae</taxon>
        <taxon>Papilionoideae</taxon>
        <taxon>50 kb inversion clade</taxon>
        <taxon>NPAAA clade</taxon>
        <taxon>Hologalegina</taxon>
        <taxon>IRL clade</taxon>
        <taxon>Fabeae</taxon>
        <taxon>Lathyrus</taxon>
    </lineage>
</organism>
<dbReference type="Proteomes" id="UP001058974">
    <property type="component" value="Chromosome 6"/>
</dbReference>
<sequence length="388" mass="44316">MVDEELHFKTVLRRKNAANEELYNLVKTHMIHGPCGFANRSSPCMKDGKCSKYFPKQFQPETIVNQDGFPVYRRRDNGHTVLKNGIQVDNRNVVPYNAKLLTKYQAHINMEWCNQSTSIKYLFKYINKGYDRITAAIVPNDDGTSNQPQNIDEIKQYIDCRYVSPSEASWRIFSFPIHGRKPAVERLKKENEPRQKGYTIGRLIWVPPTTGELYYLRLMLTHVKGPRSYNDIKTVNNVKYDTSRDACFAMGFIGNDREFIAAIKEANHWGSVSKQMAQHVGSHLHPHSHPASTFFFTATTPSPTSTTLSPCRFTFPSISVSCSSPSSIPLRHEEGQLQDDDPVSSLHLEPISSEDHFDRVVAEAQHQQHALLIVWYIPNFGHCAVNFL</sequence>
<keyword evidence="2" id="KW-1185">Reference proteome</keyword>
<dbReference type="PANTHER" id="PTHR10492:SF93">
    <property type="entry name" value="ATP-DEPENDENT DNA HELICASE"/>
    <property type="match status" value="1"/>
</dbReference>
<evidence type="ECO:0000313" key="1">
    <source>
        <dbReference type="EMBL" id="KAI5396926.1"/>
    </source>
</evidence>
<protein>
    <submittedName>
        <fullName evidence="1">Thioredoxin-like 3-2</fullName>
    </submittedName>
</protein>
<comment type="caution">
    <text evidence="1">The sequence shown here is derived from an EMBL/GenBank/DDBJ whole genome shotgun (WGS) entry which is preliminary data.</text>
</comment>
<evidence type="ECO:0000313" key="2">
    <source>
        <dbReference type="Proteomes" id="UP001058974"/>
    </source>
</evidence>
<dbReference type="AlphaFoldDB" id="A0A9D4W7P1"/>